<gene>
    <name evidence="1" type="primary">Dyak\GE27465</name>
    <name evidence="1" type="synonym">GE27465</name>
    <name evidence="1" type="ORF">Dyak_GE27465</name>
</gene>
<dbReference type="EMBL" id="CM000160">
    <property type="protein sequence ID" value="KRK03642.1"/>
    <property type="molecule type" value="Genomic_DNA"/>
</dbReference>
<reference evidence="1 2" key="1">
    <citation type="journal article" date="2007" name="Nature">
        <title>Evolution of genes and genomes on the Drosophila phylogeny.</title>
        <authorList>
            <consortium name="Drosophila 12 Genomes Consortium"/>
            <person name="Clark A.G."/>
            <person name="Eisen M.B."/>
            <person name="Smith D.R."/>
            <person name="Bergman C.M."/>
            <person name="Oliver B."/>
            <person name="Markow T.A."/>
            <person name="Kaufman T.C."/>
            <person name="Kellis M."/>
            <person name="Gelbart W."/>
            <person name="Iyer V.N."/>
            <person name="Pollard D.A."/>
            <person name="Sackton T.B."/>
            <person name="Larracuente A.M."/>
            <person name="Singh N.D."/>
            <person name="Abad J.P."/>
            <person name="Abt D.N."/>
            <person name="Adryan B."/>
            <person name="Aguade M."/>
            <person name="Akashi H."/>
            <person name="Anderson W.W."/>
            <person name="Aquadro C.F."/>
            <person name="Ardell D.H."/>
            <person name="Arguello R."/>
            <person name="Artieri C.G."/>
            <person name="Barbash D.A."/>
            <person name="Barker D."/>
            <person name="Barsanti P."/>
            <person name="Batterham P."/>
            <person name="Batzoglou S."/>
            <person name="Begun D."/>
            <person name="Bhutkar A."/>
            <person name="Blanco E."/>
            <person name="Bosak S.A."/>
            <person name="Bradley R.K."/>
            <person name="Brand A.D."/>
            <person name="Brent M.R."/>
            <person name="Brooks A.N."/>
            <person name="Brown R.H."/>
            <person name="Butlin R.K."/>
            <person name="Caggese C."/>
            <person name="Calvi B.R."/>
            <person name="Bernardo de Carvalho A."/>
            <person name="Caspi A."/>
            <person name="Castrezana S."/>
            <person name="Celniker S.E."/>
            <person name="Chang J.L."/>
            <person name="Chapple C."/>
            <person name="Chatterji S."/>
            <person name="Chinwalla A."/>
            <person name="Civetta A."/>
            <person name="Clifton S.W."/>
            <person name="Comeron J.M."/>
            <person name="Costello J.C."/>
            <person name="Coyne J.A."/>
            <person name="Daub J."/>
            <person name="David R.G."/>
            <person name="Delcher A.L."/>
            <person name="Delehaunty K."/>
            <person name="Do C.B."/>
            <person name="Ebling H."/>
            <person name="Edwards K."/>
            <person name="Eickbush T."/>
            <person name="Evans J.D."/>
            <person name="Filipski A."/>
            <person name="Findeiss S."/>
            <person name="Freyhult E."/>
            <person name="Fulton L."/>
            <person name="Fulton R."/>
            <person name="Garcia A.C."/>
            <person name="Gardiner A."/>
            <person name="Garfield D.A."/>
            <person name="Garvin B.E."/>
            <person name="Gibson G."/>
            <person name="Gilbert D."/>
            <person name="Gnerre S."/>
            <person name="Godfrey J."/>
            <person name="Good R."/>
            <person name="Gotea V."/>
            <person name="Gravely B."/>
            <person name="Greenberg A.J."/>
            <person name="Griffiths-Jones S."/>
            <person name="Gross S."/>
            <person name="Guigo R."/>
            <person name="Gustafson E.A."/>
            <person name="Haerty W."/>
            <person name="Hahn M.W."/>
            <person name="Halligan D.L."/>
            <person name="Halpern A.L."/>
            <person name="Halter G.M."/>
            <person name="Han M.V."/>
            <person name="Heger A."/>
            <person name="Hillier L."/>
            <person name="Hinrichs A.S."/>
            <person name="Holmes I."/>
            <person name="Hoskins R.A."/>
            <person name="Hubisz M.J."/>
            <person name="Hultmark D."/>
            <person name="Huntley M.A."/>
            <person name="Jaffe D.B."/>
            <person name="Jagadeeshan S."/>
            <person name="Jeck W.R."/>
            <person name="Johnson J."/>
            <person name="Jones C.D."/>
            <person name="Jordan W.C."/>
            <person name="Karpen G.H."/>
            <person name="Kataoka E."/>
            <person name="Keightley P.D."/>
            <person name="Kheradpour P."/>
            <person name="Kirkness E.F."/>
            <person name="Koerich L.B."/>
            <person name="Kristiansen K."/>
            <person name="Kudrna D."/>
            <person name="Kulathinal R.J."/>
            <person name="Kumar S."/>
            <person name="Kwok R."/>
            <person name="Lander E."/>
            <person name="Langley C.H."/>
            <person name="Lapoint R."/>
            <person name="Lazzaro B.P."/>
            <person name="Lee S.J."/>
            <person name="Levesque L."/>
            <person name="Li R."/>
            <person name="Lin C.F."/>
            <person name="Lin M.F."/>
            <person name="Lindblad-Toh K."/>
            <person name="Llopart A."/>
            <person name="Long M."/>
            <person name="Low L."/>
            <person name="Lozovsky E."/>
            <person name="Lu J."/>
            <person name="Luo M."/>
            <person name="Machado C.A."/>
            <person name="Makalowski W."/>
            <person name="Marzo M."/>
            <person name="Matsuda M."/>
            <person name="Matzkin L."/>
            <person name="McAllister B."/>
            <person name="McBride C.S."/>
            <person name="McKernan B."/>
            <person name="McKernan K."/>
            <person name="Mendez-Lago M."/>
            <person name="Minx P."/>
            <person name="Mollenhauer M.U."/>
            <person name="Montooth K."/>
            <person name="Mount S.M."/>
            <person name="Mu X."/>
            <person name="Myers E."/>
            <person name="Negre B."/>
            <person name="Newfeld S."/>
            <person name="Nielsen R."/>
            <person name="Noor M.A."/>
            <person name="O'Grady P."/>
            <person name="Pachter L."/>
            <person name="Papaceit M."/>
            <person name="Parisi M.J."/>
            <person name="Parisi M."/>
            <person name="Parts L."/>
            <person name="Pedersen J.S."/>
            <person name="Pesole G."/>
            <person name="Phillippy A.M."/>
            <person name="Ponting C.P."/>
            <person name="Pop M."/>
            <person name="Porcelli D."/>
            <person name="Powell J.R."/>
            <person name="Prohaska S."/>
            <person name="Pruitt K."/>
            <person name="Puig M."/>
            <person name="Quesneville H."/>
            <person name="Ram K.R."/>
            <person name="Rand D."/>
            <person name="Rasmussen M.D."/>
            <person name="Reed L.K."/>
            <person name="Reenan R."/>
            <person name="Reily A."/>
            <person name="Remington K.A."/>
            <person name="Rieger T.T."/>
            <person name="Ritchie M.G."/>
            <person name="Robin C."/>
            <person name="Rogers Y.H."/>
            <person name="Rohde C."/>
            <person name="Rozas J."/>
            <person name="Rubenfield M.J."/>
            <person name="Ruiz A."/>
            <person name="Russo S."/>
            <person name="Salzberg S.L."/>
            <person name="Sanchez-Gracia A."/>
            <person name="Saranga D.J."/>
            <person name="Sato H."/>
            <person name="Schaeffer S.W."/>
            <person name="Schatz M.C."/>
            <person name="Schlenke T."/>
            <person name="Schwartz R."/>
            <person name="Segarra C."/>
            <person name="Singh R.S."/>
            <person name="Sirot L."/>
            <person name="Sirota M."/>
            <person name="Sisneros N.B."/>
            <person name="Smith C.D."/>
            <person name="Smith T.F."/>
            <person name="Spieth J."/>
            <person name="Stage D.E."/>
            <person name="Stark A."/>
            <person name="Stephan W."/>
            <person name="Strausberg R.L."/>
            <person name="Strempel S."/>
            <person name="Sturgill D."/>
            <person name="Sutton G."/>
            <person name="Sutton G.G."/>
            <person name="Tao W."/>
            <person name="Teichmann S."/>
            <person name="Tobari Y.N."/>
            <person name="Tomimura Y."/>
            <person name="Tsolas J.M."/>
            <person name="Valente V.L."/>
            <person name="Venter E."/>
            <person name="Venter J.C."/>
            <person name="Vicario S."/>
            <person name="Vieira F.G."/>
            <person name="Vilella A.J."/>
            <person name="Villasante A."/>
            <person name="Walenz B."/>
            <person name="Wang J."/>
            <person name="Wasserman M."/>
            <person name="Watts T."/>
            <person name="Wilson D."/>
            <person name="Wilson R.K."/>
            <person name="Wing R.A."/>
            <person name="Wolfner M.F."/>
            <person name="Wong A."/>
            <person name="Wong G.K."/>
            <person name="Wu C.I."/>
            <person name="Wu G."/>
            <person name="Yamamoto D."/>
            <person name="Yang H.P."/>
            <person name="Yang S.P."/>
            <person name="Yorke J.A."/>
            <person name="Yoshida K."/>
            <person name="Zdobnov E."/>
            <person name="Zhang P."/>
            <person name="Zhang Y."/>
            <person name="Zimin A.V."/>
            <person name="Baldwin J."/>
            <person name="Abdouelleil A."/>
            <person name="Abdulkadir J."/>
            <person name="Abebe A."/>
            <person name="Abera B."/>
            <person name="Abreu J."/>
            <person name="Acer S.C."/>
            <person name="Aftuck L."/>
            <person name="Alexander A."/>
            <person name="An P."/>
            <person name="Anderson E."/>
            <person name="Anderson S."/>
            <person name="Arachi H."/>
            <person name="Azer M."/>
            <person name="Bachantsang P."/>
            <person name="Barry A."/>
            <person name="Bayul T."/>
            <person name="Berlin A."/>
            <person name="Bessette D."/>
            <person name="Bloom T."/>
            <person name="Blye J."/>
            <person name="Boguslavskiy L."/>
            <person name="Bonnet C."/>
            <person name="Boukhgalter B."/>
            <person name="Bourzgui I."/>
            <person name="Brown A."/>
            <person name="Cahill P."/>
            <person name="Channer S."/>
            <person name="Cheshatsang Y."/>
            <person name="Chuda L."/>
            <person name="Citroen M."/>
            <person name="Collymore A."/>
            <person name="Cooke P."/>
            <person name="Costello M."/>
            <person name="D'Aco K."/>
            <person name="Daza R."/>
            <person name="De Haan G."/>
            <person name="DeGray S."/>
            <person name="DeMaso C."/>
            <person name="Dhargay N."/>
            <person name="Dooley K."/>
            <person name="Dooley E."/>
            <person name="Doricent M."/>
            <person name="Dorje P."/>
            <person name="Dorjee K."/>
            <person name="Dupes A."/>
            <person name="Elong R."/>
            <person name="Falk J."/>
            <person name="Farina A."/>
            <person name="Faro S."/>
            <person name="Ferguson D."/>
            <person name="Fisher S."/>
            <person name="Foley C.D."/>
            <person name="Franke A."/>
            <person name="Friedrich D."/>
            <person name="Gadbois L."/>
            <person name="Gearin G."/>
            <person name="Gearin C.R."/>
            <person name="Giannoukos G."/>
            <person name="Goode T."/>
            <person name="Graham J."/>
            <person name="Grandbois E."/>
            <person name="Grewal S."/>
            <person name="Gyaltsen K."/>
            <person name="Hafez N."/>
            <person name="Hagos B."/>
            <person name="Hall J."/>
            <person name="Henson C."/>
            <person name="Hollinger A."/>
            <person name="Honan T."/>
            <person name="Huard M.D."/>
            <person name="Hughes L."/>
            <person name="Hurhula B."/>
            <person name="Husby M.E."/>
            <person name="Kamat A."/>
            <person name="Kanga B."/>
            <person name="Kashin S."/>
            <person name="Khazanovich D."/>
            <person name="Kisner P."/>
            <person name="Lance K."/>
            <person name="Lara M."/>
            <person name="Lee W."/>
            <person name="Lennon N."/>
            <person name="Letendre F."/>
            <person name="LeVine R."/>
            <person name="Lipovsky A."/>
            <person name="Liu X."/>
            <person name="Liu J."/>
            <person name="Liu S."/>
            <person name="Lokyitsang T."/>
            <person name="Lokyitsang Y."/>
            <person name="Lubonja R."/>
            <person name="Lui A."/>
            <person name="MacDonald P."/>
            <person name="Magnisalis V."/>
            <person name="Maru K."/>
            <person name="Matthews C."/>
            <person name="McCusker W."/>
            <person name="McDonough S."/>
            <person name="Mehta T."/>
            <person name="Meldrim J."/>
            <person name="Meneus L."/>
            <person name="Mihai O."/>
            <person name="Mihalev A."/>
            <person name="Mihova T."/>
            <person name="Mittelman R."/>
            <person name="Mlenga V."/>
            <person name="Montmayeur A."/>
            <person name="Mulrain L."/>
            <person name="Navidi A."/>
            <person name="Naylor J."/>
            <person name="Negash T."/>
            <person name="Nguyen T."/>
            <person name="Nguyen N."/>
            <person name="Nicol R."/>
            <person name="Norbu C."/>
            <person name="Norbu N."/>
            <person name="Novod N."/>
            <person name="O'Neill B."/>
            <person name="Osman S."/>
            <person name="Markiewicz E."/>
            <person name="Oyono O.L."/>
            <person name="Patti C."/>
            <person name="Phunkhang P."/>
            <person name="Pierre F."/>
            <person name="Priest M."/>
            <person name="Raghuraman S."/>
            <person name="Rege F."/>
            <person name="Reyes R."/>
            <person name="Rise C."/>
            <person name="Rogov P."/>
            <person name="Ross K."/>
            <person name="Ryan E."/>
            <person name="Settipalli S."/>
            <person name="Shea T."/>
            <person name="Sherpa N."/>
            <person name="Shi L."/>
            <person name="Shih D."/>
            <person name="Sparrow T."/>
            <person name="Spaulding J."/>
            <person name="Stalker J."/>
            <person name="Stange-Thomann N."/>
            <person name="Stavropoulos S."/>
            <person name="Stone C."/>
            <person name="Strader C."/>
            <person name="Tesfaye S."/>
            <person name="Thomson T."/>
            <person name="Thoulutsang Y."/>
            <person name="Thoulutsang D."/>
            <person name="Topham K."/>
            <person name="Topping I."/>
            <person name="Tsamla T."/>
            <person name="Vassiliev H."/>
            <person name="Vo A."/>
            <person name="Wangchuk T."/>
            <person name="Wangdi T."/>
            <person name="Weiand M."/>
            <person name="Wilkinson J."/>
            <person name="Wilson A."/>
            <person name="Yadav S."/>
            <person name="Young G."/>
            <person name="Yu Q."/>
            <person name="Zembek L."/>
            <person name="Zhong D."/>
            <person name="Zimmer A."/>
            <person name="Zwirko Z."/>
            <person name="Jaffe D.B."/>
            <person name="Alvarez P."/>
            <person name="Brockman W."/>
            <person name="Butler J."/>
            <person name="Chin C."/>
            <person name="Gnerre S."/>
            <person name="Grabherr M."/>
            <person name="Kleber M."/>
            <person name="Mauceli E."/>
            <person name="MacCallum I."/>
        </authorList>
    </citation>
    <scope>NUCLEOTIDE SEQUENCE [LARGE SCALE GENOMIC DNA]</scope>
    <source>
        <strain evidence="2">Tai18E2 / Tucson 14021-0261.01</strain>
    </source>
</reference>
<organism evidence="1 2">
    <name type="scientific">Drosophila yakuba</name>
    <name type="common">Fruit fly</name>
    <dbReference type="NCBI Taxonomy" id="7245"/>
    <lineage>
        <taxon>Eukaryota</taxon>
        <taxon>Metazoa</taxon>
        <taxon>Ecdysozoa</taxon>
        <taxon>Arthropoda</taxon>
        <taxon>Hexapoda</taxon>
        <taxon>Insecta</taxon>
        <taxon>Pterygota</taxon>
        <taxon>Neoptera</taxon>
        <taxon>Endopterygota</taxon>
        <taxon>Diptera</taxon>
        <taxon>Brachycera</taxon>
        <taxon>Muscomorpha</taxon>
        <taxon>Ephydroidea</taxon>
        <taxon>Drosophilidae</taxon>
        <taxon>Drosophila</taxon>
        <taxon>Sophophora</taxon>
    </lineage>
</organism>
<dbReference type="KEGG" id="dya:Dyak_GE27465"/>
<accession>A0A0R1E7J8</accession>
<reference evidence="1 2" key="2">
    <citation type="journal article" date="2007" name="PLoS Biol.">
        <title>Principles of genome evolution in the Drosophila melanogaster species group.</title>
        <authorList>
            <person name="Ranz J.M."/>
            <person name="Maurin D."/>
            <person name="Chan Y.S."/>
            <person name="von Grotthuss M."/>
            <person name="Hillier L.W."/>
            <person name="Roote J."/>
            <person name="Ashburner M."/>
            <person name="Bergman C.M."/>
        </authorList>
    </citation>
    <scope>NUCLEOTIDE SEQUENCE [LARGE SCALE GENOMIC DNA]</scope>
    <source>
        <strain evidence="2">Tai18E2 / Tucson 14021-0261.01</strain>
    </source>
</reference>
<evidence type="ECO:0000313" key="1">
    <source>
        <dbReference type="EMBL" id="KRK03642.1"/>
    </source>
</evidence>
<name>A0A0R1E7J8_DROYA</name>
<sequence>MSHDLDPTGTY</sequence>
<proteinExistence type="predicted"/>
<keyword evidence="2" id="KW-1185">Reference proteome</keyword>
<evidence type="ECO:0000313" key="2">
    <source>
        <dbReference type="Proteomes" id="UP000002282"/>
    </source>
</evidence>
<protein>
    <submittedName>
        <fullName evidence="1">Uncharacterized protein</fullName>
    </submittedName>
</protein>
<dbReference type="Proteomes" id="UP000002282">
    <property type="component" value="Chromosome 3R"/>
</dbReference>